<reference evidence="2" key="1">
    <citation type="journal article" date="2019" name="Int. J. Syst. Evol. Microbiol.">
        <title>The Global Catalogue of Microorganisms (GCM) 10K type strain sequencing project: providing services to taxonomists for standard genome sequencing and annotation.</title>
        <authorList>
            <consortium name="The Broad Institute Genomics Platform"/>
            <consortium name="The Broad Institute Genome Sequencing Center for Infectious Disease"/>
            <person name="Wu L."/>
            <person name="Ma J."/>
        </authorList>
    </citation>
    <scope>NUCLEOTIDE SEQUENCE [LARGE SCALE GENOMIC DNA]</scope>
    <source>
        <strain evidence="2">TBRC 1276</strain>
    </source>
</reference>
<gene>
    <name evidence="1" type="ORF">ACFOY2_05070</name>
</gene>
<proteinExistence type="predicted"/>
<evidence type="ECO:0000313" key="2">
    <source>
        <dbReference type="Proteomes" id="UP001595851"/>
    </source>
</evidence>
<sequence length="98" mass="10827">MLMTAKKRLRPEQSKTARTWQARAVHLLNQAITQIRDGEDAIPTVGAAMAVLRIEIGELPADELDFLFSDSRLNLCICPPDLLARGGFRGDCPVRASH</sequence>
<dbReference type="RefSeq" id="WP_379526721.1">
    <property type="nucleotide sequence ID" value="NZ_JBHSBI010000002.1"/>
</dbReference>
<organism evidence="1 2">
    <name type="scientific">Nonomuraea purpurea</name>
    <dbReference type="NCBI Taxonomy" id="1849276"/>
    <lineage>
        <taxon>Bacteria</taxon>
        <taxon>Bacillati</taxon>
        <taxon>Actinomycetota</taxon>
        <taxon>Actinomycetes</taxon>
        <taxon>Streptosporangiales</taxon>
        <taxon>Streptosporangiaceae</taxon>
        <taxon>Nonomuraea</taxon>
    </lineage>
</organism>
<keyword evidence="2" id="KW-1185">Reference proteome</keyword>
<name>A0ABV8G1Y3_9ACTN</name>
<dbReference type="EMBL" id="JBHSBI010000002">
    <property type="protein sequence ID" value="MFC4006581.1"/>
    <property type="molecule type" value="Genomic_DNA"/>
</dbReference>
<comment type="caution">
    <text evidence="1">The sequence shown here is derived from an EMBL/GenBank/DDBJ whole genome shotgun (WGS) entry which is preliminary data.</text>
</comment>
<accession>A0ABV8G1Y3</accession>
<protein>
    <submittedName>
        <fullName evidence="1">Uncharacterized protein</fullName>
    </submittedName>
</protein>
<dbReference type="Proteomes" id="UP001595851">
    <property type="component" value="Unassembled WGS sequence"/>
</dbReference>
<evidence type="ECO:0000313" key="1">
    <source>
        <dbReference type="EMBL" id="MFC4006581.1"/>
    </source>
</evidence>